<organism evidence="1 2">
    <name type="scientific">Empedobacter brevis</name>
    <dbReference type="NCBI Taxonomy" id="247"/>
    <lineage>
        <taxon>Bacteria</taxon>
        <taxon>Pseudomonadati</taxon>
        <taxon>Bacteroidota</taxon>
        <taxon>Flavobacteriia</taxon>
        <taxon>Flavobacteriales</taxon>
        <taxon>Weeksellaceae</taxon>
        <taxon>Empedobacter</taxon>
    </lineage>
</organism>
<dbReference type="RefSeq" id="WP_286494122.1">
    <property type="nucleotide sequence ID" value="NZ_JACAGJ010000008.1"/>
</dbReference>
<dbReference type="Proteomes" id="UP001170959">
    <property type="component" value="Unassembled WGS sequence"/>
</dbReference>
<reference evidence="1" key="2">
    <citation type="journal article" date="2022" name="Sci. Total Environ.">
        <title>Prevalence, transmission, and molecular epidemiology of tet(X)-positive bacteria among humans, animals, and environmental niches in China: An epidemiological, and genomic-based study.</title>
        <authorList>
            <person name="Dong N."/>
            <person name="Zeng Y."/>
            <person name="Cai C."/>
            <person name="Sun C."/>
            <person name="Lu J."/>
            <person name="Liu C."/>
            <person name="Zhou H."/>
            <person name="Sun Q."/>
            <person name="Shu L."/>
            <person name="Wang H."/>
            <person name="Wang Y."/>
            <person name="Wang S."/>
            <person name="Wu C."/>
            <person name="Chan E.W."/>
            <person name="Chen G."/>
            <person name="Shen Z."/>
            <person name="Chen S."/>
            <person name="Zhang R."/>
        </authorList>
    </citation>
    <scope>NUCLEOTIDE SEQUENCE</scope>
    <source>
        <strain evidence="1">R655-4</strain>
    </source>
</reference>
<protein>
    <submittedName>
        <fullName evidence="1">Uncharacterized protein</fullName>
    </submittedName>
</protein>
<sequence length="152" mass="18003">MKENINFYCQHHSGHEDFSIDEWNEVNKELQTLPLTEKQKQDILFPEPCKKQCQACINIIIDQRMKTQRLISKMKELTKFNTALDLSKLNESEVDELTYILTKNNIKSVDNSCIKYFEFSKELNLFNFTDLTPKKIVNFQTFKQIHFNAKTS</sequence>
<dbReference type="EMBL" id="JACAGJ010000008">
    <property type="protein sequence ID" value="MDM1073674.1"/>
    <property type="molecule type" value="Genomic_DNA"/>
</dbReference>
<name>A0AAJ1QGP7_9FLAO</name>
<reference evidence="1" key="1">
    <citation type="submission" date="2020-06" db="EMBL/GenBank/DDBJ databases">
        <authorList>
            <person name="Dong N."/>
        </authorList>
    </citation>
    <scope>NUCLEOTIDE SEQUENCE</scope>
    <source>
        <strain evidence="1">R655-4</strain>
    </source>
</reference>
<proteinExistence type="predicted"/>
<accession>A0AAJ1QGP7</accession>
<dbReference type="AlphaFoldDB" id="A0AAJ1QGP7"/>
<gene>
    <name evidence="1" type="ORF">HX001_14385</name>
</gene>
<comment type="caution">
    <text evidence="1">The sequence shown here is derived from an EMBL/GenBank/DDBJ whole genome shotgun (WGS) entry which is preliminary data.</text>
</comment>
<evidence type="ECO:0000313" key="1">
    <source>
        <dbReference type="EMBL" id="MDM1073674.1"/>
    </source>
</evidence>
<evidence type="ECO:0000313" key="2">
    <source>
        <dbReference type="Proteomes" id="UP001170959"/>
    </source>
</evidence>